<dbReference type="AlphaFoldDB" id="A0A9P4TI47"/>
<dbReference type="OrthoDB" id="3748652at2759"/>
<reference evidence="1" key="1">
    <citation type="submission" date="2019-04" db="EMBL/GenBank/DDBJ databases">
        <title>Sequencing of skin fungus with MAO and IRED activity.</title>
        <authorList>
            <person name="Marsaioli A.J."/>
            <person name="Bonatto J.M.C."/>
            <person name="Reis Junior O."/>
        </authorList>
    </citation>
    <scope>NUCLEOTIDE SEQUENCE</scope>
    <source>
        <strain evidence="1">30M1</strain>
    </source>
</reference>
<name>A0A9P4TI47_CURKU</name>
<keyword evidence="2" id="KW-1185">Reference proteome</keyword>
<organism evidence="1 2">
    <name type="scientific">Curvularia kusanoi</name>
    <name type="common">Cochliobolus kusanoi</name>
    <dbReference type="NCBI Taxonomy" id="90978"/>
    <lineage>
        <taxon>Eukaryota</taxon>
        <taxon>Fungi</taxon>
        <taxon>Dikarya</taxon>
        <taxon>Ascomycota</taxon>
        <taxon>Pezizomycotina</taxon>
        <taxon>Dothideomycetes</taxon>
        <taxon>Pleosporomycetidae</taxon>
        <taxon>Pleosporales</taxon>
        <taxon>Pleosporineae</taxon>
        <taxon>Pleosporaceae</taxon>
        <taxon>Curvularia</taxon>
    </lineage>
</organism>
<evidence type="ECO:0000313" key="1">
    <source>
        <dbReference type="EMBL" id="KAF3004971.1"/>
    </source>
</evidence>
<comment type="caution">
    <text evidence="1">The sequence shown here is derived from an EMBL/GenBank/DDBJ whole genome shotgun (WGS) entry which is preliminary data.</text>
</comment>
<proteinExistence type="predicted"/>
<dbReference type="Proteomes" id="UP000801428">
    <property type="component" value="Unassembled WGS sequence"/>
</dbReference>
<evidence type="ECO:0000313" key="2">
    <source>
        <dbReference type="Proteomes" id="UP000801428"/>
    </source>
</evidence>
<dbReference type="EMBL" id="SWKU01000007">
    <property type="protein sequence ID" value="KAF3004971.1"/>
    <property type="molecule type" value="Genomic_DNA"/>
</dbReference>
<gene>
    <name evidence="1" type="ORF">E8E13_008065</name>
</gene>
<protein>
    <submittedName>
        <fullName evidence="1">Uncharacterized protein</fullName>
    </submittedName>
</protein>
<sequence>MPLSPSPTPLPTTNGSSSFPYRWDEIATRLGLASSKDIPVFILTSSFMGHWAKLRDDIPLKPGNPDPVDMNYSEDRAVLTAFTSTIYTAMDSMAASKYDRPSPNDKESWTSHDHIECLVYRSARDLAQLGHLFHSAFERHKLKNEAGRKDALSRIRGLIMLTFNLMVNYTLMPPSNVIRKIEAAMPASQPRYSPLPEVRRRWELQRLDVGDLRKTVLDRHRKGEDEKEWLIKILMEDGKYDAAVEGEEVIRLKSEEGMRGVSVKRKIGEVEQDERDDWS</sequence>
<accession>A0A9P4TI47</accession>